<dbReference type="Proteomes" id="UP000295334">
    <property type="component" value="Unassembled WGS sequence"/>
</dbReference>
<proteinExistence type="predicted"/>
<sequence length="279" mass="30330">MRLSLLTCGAALLFASAASAQSPVQLGLFAGIGQYEGDLKSGLFRGRVDPAIGLTGSYDISSRFALRAGLTFSALQASDASNNKDELRLRNFSFKTKLTDFSLVGQYSFFNIDQTRWTPYVFAGIAVFHFDPYTYDASGQKVYLQPLGTEGQGLPQNPGRDLYKKTQLAIPFGGGITYALTERWQLGIEAGIRKTFTDYIDDVSGTYADQADLLAGRGSEAVSVAYRRDEVDPGAAYPQKGAMRGNDKFKDVYYFTGLHLQFRLGSGGGKGKYGCPSVQ</sequence>
<dbReference type="EMBL" id="SJZI01000011">
    <property type="protein sequence ID" value="TCJ16528.1"/>
    <property type="molecule type" value="Genomic_DNA"/>
</dbReference>
<evidence type="ECO:0000313" key="3">
    <source>
        <dbReference type="EMBL" id="TCJ16528.1"/>
    </source>
</evidence>
<reference evidence="3 4" key="1">
    <citation type="submission" date="2019-03" db="EMBL/GenBank/DDBJ databases">
        <authorList>
            <person name="Kim M.K.M."/>
        </authorList>
    </citation>
    <scope>NUCLEOTIDE SEQUENCE [LARGE SCALE GENOMIC DNA]</scope>
    <source>
        <strain evidence="3 4">17J68-12</strain>
    </source>
</reference>
<dbReference type="OrthoDB" id="654178at2"/>
<accession>A0A4R1BHF1</accession>
<dbReference type="RefSeq" id="WP_131448328.1">
    <property type="nucleotide sequence ID" value="NZ_SJZI01000011.1"/>
</dbReference>
<dbReference type="SUPFAM" id="SSF56925">
    <property type="entry name" value="OMPA-like"/>
    <property type="match status" value="1"/>
</dbReference>
<keyword evidence="4" id="KW-1185">Reference proteome</keyword>
<dbReference type="InterPro" id="IPR011250">
    <property type="entry name" value="OMP/PagP_B-barrel"/>
</dbReference>
<dbReference type="Gene3D" id="2.40.160.20">
    <property type="match status" value="1"/>
</dbReference>
<protein>
    <recommendedName>
        <fullName evidence="2">DUF6089 domain-containing protein</fullName>
    </recommendedName>
</protein>
<feature type="chain" id="PRO_5020484693" description="DUF6089 domain-containing protein" evidence="1">
    <location>
        <begin position="21"/>
        <end position="279"/>
    </location>
</feature>
<keyword evidence="1" id="KW-0732">Signal</keyword>
<evidence type="ECO:0000313" key="4">
    <source>
        <dbReference type="Proteomes" id="UP000295334"/>
    </source>
</evidence>
<comment type="caution">
    <text evidence="3">The sequence shown here is derived from an EMBL/GenBank/DDBJ whole genome shotgun (WGS) entry which is preliminary data.</text>
</comment>
<dbReference type="AlphaFoldDB" id="A0A4R1BHF1"/>
<dbReference type="Pfam" id="PF19573">
    <property type="entry name" value="DUF6089"/>
    <property type="match status" value="1"/>
</dbReference>
<dbReference type="InterPro" id="IPR045743">
    <property type="entry name" value="DUF6089"/>
</dbReference>
<gene>
    <name evidence="3" type="ORF">EPD60_07220</name>
</gene>
<evidence type="ECO:0000256" key="1">
    <source>
        <dbReference type="SAM" id="SignalP"/>
    </source>
</evidence>
<feature type="domain" description="DUF6089" evidence="2">
    <location>
        <begin position="12"/>
        <end position="132"/>
    </location>
</feature>
<name>A0A4R1BHF1_9BACT</name>
<evidence type="ECO:0000259" key="2">
    <source>
        <dbReference type="Pfam" id="PF19573"/>
    </source>
</evidence>
<feature type="signal peptide" evidence="1">
    <location>
        <begin position="1"/>
        <end position="20"/>
    </location>
</feature>
<organism evidence="3 4">
    <name type="scientific">Flaviaesturariibacter flavus</name>
    <dbReference type="NCBI Taxonomy" id="2502780"/>
    <lineage>
        <taxon>Bacteria</taxon>
        <taxon>Pseudomonadati</taxon>
        <taxon>Bacteroidota</taxon>
        <taxon>Chitinophagia</taxon>
        <taxon>Chitinophagales</taxon>
        <taxon>Chitinophagaceae</taxon>
        <taxon>Flaviaestuariibacter</taxon>
    </lineage>
</organism>